<organism evidence="1 2">
    <name type="scientific">Achromobacter phage Motura</name>
    <dbReference type="NCBI Taxonomy" id="2591403"/>
    <lineage>
        <taxon>Viruses</taxon>
        <taxon>Duplodnaviria</taxon>
        <taxon>Heunggongvirae</taxon>
        <taxon>Uroviricota</taxon>
        <taxon>Caudoviricetes</taxon>
        <taxon>Moturavirus</taxon>
        <taxon>Moturavirus motura</taxon>
    </lineage>
</organism>
<proteinExistence type="predicted"/>
<sequence>MTYEVLSATRLEALTANDISPKTVFALFYKKLGTAERKFFRVELPKLLEGWFGGSFMHQGKNRKSERLESSIEARSYHKVDAIAVALAHIKQVFPVKAPAKLYRVTGINKEQQKTPVGDTVTLDLKSTLTPILSFSSKVQPNFRGHSTLDLEWKTDQRLVLSTPRYLLMFAESTAKMLRSLLVNTPADKLTPQLKKEYAAGLKEWTRLYQTMKEYRAESEYIVWVPGNEGLACTVLLNRNLEKKKPKPKAYKSK</sequence>
<evidence type="ECO:0000313" key="1">
    <source>
        <dbReference type="EMBL" id="QDH83614.1"/>
    </source>
</evidence>
<dbReference type="KEGG" id="vg:56136089"/>
<protein>
    <submittedName>
        <fullName evidence="1">Uncharacterized protein</fullName>
    </submittedName>
</protein>
<keyword evidence="2" id="KW-1185">Reference proteome</keyword>
<reference evidence="1 2" key="1">
    <citation type="submission" date="2019-06" db="EMBL/GenBank/DDBJ databases">
        <authorList>
            <person name="Kincaid V.D."/>
            <person name="Fuller A."/>
            <person name="Hodges K."/>
            <person name="Bansal M."/>
            <person name="Essig J."/>
            <person name="Johnson A."/>
        </authorList>
    </citation>
    <scope>NUCLEOTIDE SEQUENCE [LARGE SCALE GENOMIC DNA]</scope>
</reference>
<dbReference type="Proteomes" id="UP000320799">
    <property type="component" value="Segment"/>
</dbReference>
<name>A0A514CT25_9CAUD</name>
<accession>A0A514CT25</accession>
<evidence type="ECO:0000313" key="2">
    <source>
        <dbReference type="Proteomes" id="UP000320799"/>
    </source>
</evidence>
<dbReference type="RefSeq" id="YP_009903813.1">
    <property type="nucleotide sequence ID" value="NC_049849.1"/>
</dbReference>
<dbReference type="EMBL" id="MN094788">
    <property type="protein sequence ID" value="QDH83614.1"/>
    <property type="molecule type" value="Genomic_DNA"/>
</dbReference>
<dbReference type="GeneID" id="56136089"/>